<dbReference type="Proteomes" id="UP000316887">
    <property type="component" value="Unassembled WGS sequence"/>
</dbReference>
<comment type="caution">
    <text evidence="2">The sequence shown here is derived from an EMBL/GenBank/DDBJ whole genome shotgun (WGS) entry which is preliminary data.</text>
</comment>
<proteinExistence type="predicted"/>
<sequence>MSRSIFSLPMIAAALFLSSPLIAADLPAAPAMSVQQFLNKAKRLKDKGPFALLSPDFDLLSNVGKAADNAWKAQLTHSPKPACPPSSDISIKDSDFMGFMRAIPKEERDQTSVSDAFVKGMNKRYPCQEASTPAS</sequence>
<accession>A0A542W315</accession>
<feature type="signal peptide" evidence="1">
    <location>
        <begin position="1"/>
        <end position="23"/>
    </location>
</feature>
<dbReference type="AlphaFoldDB" id="A0A542W315"/>
<evidence type="ECO:0008006" key="4">
    <source>
        <dbReference type="Google" id="ProtNLM"/>
    </source>
</evidence>
<protein>
    <recommendedName>
        <fullName evidence="4">Rap1a immunity protein domain-containing protein</fullName>
    </recommendedName>
</protein>
<dbReference type="EMBL" id="VFOF01000001">
    <property type="protein sequence ID" value="TQL17963.1"/>
    <property type="molecule type" value="Genomic_DNA"/>
</dbReference>
<gene>
    <name evidence="2" type="ORF">FBY58_1577</name>
</gene>
<evidence type="ECO:0000256" key="1">
    <source>
        <dbReference type="SAM" id="SignalP"/>
    </source>
</evidence>
<dbReference type="RefSeq" id="WP_141920410.1">
    <property type="nucleotide sequence ID" value="NZ_VFOF01000001.1"/>
</dbReference>
<keyword evidence="1" id="KW-0732">Signal</keyword>
<dbReference type="OrthoDB" id="7597102at2"/>
<name>A0A542W315_ZYMMB</name>
<reference evidence="2 3" key="1">
    <citation type="submission" date="2019-06" db="EMBL/GenBank/DDBJ databases">
        <title>Genome sequencing of Zymomonas mobilis strains for genetic engineering and biofuel applications.</title>
        <authorList>
            <person name="Teravest M."/>
        </authorList>
    </citation>
    <scope>NUCLEOTIDE SEQUENCE [LARGE SCALE GENOMIC DNA]</scope>
    <source>
        <strain evidence="2 3">AN0101</strain>
    </source>
</reference>
<evidence type="ECO:0000313" key="2">
    <source>
        <dbReference type="EMBL" id="TQL17963.1"/>
    </source>
</evidence>
<organism evidence="2 3">
    <name type="scientific">Zymomonas mobilis</name>
    <dbReference type="NCBI Taxonomy" id="542"/>
    <lineage>
        <taxon>Bacteria</taxon>
        <taxon>Pseudomonadati</taxon>
        <taxon>Pseudomonadota</taxon>
        <taxon>Alphaproteobacteria</taxon>
        <taxon>Sphingomonadales</taxon>
        <taxon>Zymomonadaceae</taxon>
        <taxon>Zymomonas</taxon>
    </lineage>
</organism>
<evidence type="ECO:0000313" key="3">
    <source>
        <dbReference type="Proteomes" id="UP000316887"/>
    </source>
</evidence>
<feature type="chain" id="PRO_5022227167" description="Rap1a immunity protein domain-containing protein" evidence="1">
    <location>
        <begin position="24"/>
        <end position="135"/>
    </location>
</feature>